<dbReference type="STRING" id="1453999.AW06_004287"/>
<gene>
    <name evidence="1" type="ORF">AW06_004287</name>
</gene>
<dbReference type="EMBL" id="JDST02000132">
    <property type="protein sequence ID" value="KFB74762.1"/>
    <property type="molecule type" value="Genomic_DNA"/>
</dbReference>
<organism evidence="1 2">
    <name type="scientific">Candidatus Accumulibacter cognatus</name>
    <dbReference type="NCBI Taxonomy" id="2954383"/>
    <lineage>
        <taxon>Bacteria</taxon>
        <taxon>Pseudomonadati</taxon>
        <taxon>Pseudomonadota</taxon>
        <taxon>Betaproteobacteria</taxon>
        <taxon>Candidatus Accumulibacter</taxon>
    </lineage>
</organism>
<name>A0A080M0H1_9PROT</name>
<keyword evidence="2" id="KW-1185">Reference proteome</keyword>
<evidence type="ECO:0000313" key="2">
    <source>
        <dbReference type="Proteomes" id="UP000021315"/>
    </source>
</evidence>
<reference evidence="1" key="1">
    <citation type="submission" date="2014-02" db="EMBL/GenBank/DDBJ databases">
        <title>Expanding our view of genomic diversity in Candidatus Accumulibacter clades.</title>
        <authorList>
            <person name="Skennerton C.T."/>
            <person name="Barr J.J."/>
            <person name="Slater F.R."/>
            <person name="Bond P.L."/>
            <person name="Tyson G.W."/>
        </authorList>
    </citation>
    <scope>NUCLEOTIDE SEQUENCE [LARGE SCALE GENOMIC DNA]</scope>
</reference>
<protein>
    <submittedName>
        <fullName evidence="1">Uncharacterized protein</fullName>
    </submittedName>
</protein>
<proteinExistence type="predicted"/>
<sequence>MAENLANQRAIVEAGDDPHVAAALGGDERQHFMDARQQECPDATRGLAVGGFGGRSSGVFCTVAHATVAEAVSAIAVGGATSAVTPASAVTAARSGALGASTPT</sequence>
<evidence type="ECO:0000313" key="1">
    <source>
        <dbReference type="EMBL" id="KFB74762.1"/>
    </source>
</evidence>
<dbReference type="AlphaFoldDB" id="A0A080M0H1"/>
<dbReference type="RefSeq" id="WP_273704913.1">
    <property type="nucleotide sequence ID" value="NZ_JDST02000132.1"/>
</dbReference>
<accession>A0A080M0H1</accession>
<comment type="caution">
    <text evidence="1">The sequence shown here is derived from an EMBL/GenBank/DDBJ whole genome shotgun (WGS) entry which is preliminary data.</text>
</comment>
<dbReference type="Proteomes" id="UP000021315">
    <property type="component" value="Unassembled WGS sequence"/>
</dbReference>